<keyword evidence="2" id="KW-1185">Reference proteome</keyword>
<dbReference type="EMBL" id="CAJVQA010014928">
    <property type="protein sequence ID" value="CAG8734020.1"/>
    <property type="molecule type" value="Genomic_DNA"/>
</dbReference>
<organism evidence="1 2">
    <name type="scientific">Cetraspora pellucida</name>
    <dbReference type="NCBI Taxonomy" id="1433469"/>
    <lineage>
        <taxon>Eukaryota</taxon>
        <taxon>Fungi</taxon>
        <taxon>Fungi incertae sedis</taxon>
        <taxon>Mucoromycota</taxon>
        <taxon>Glomeromycotina</taxon>
        <taxon>Glomeromycetes</taxon>
        <taxon>Diversisporales</taxon>
        <taxon>Gigasporaceae</taxon>
        <taxon>Cetraspora</taxon>
    </lineage>
</organism>
<evidence type="ECO:0000313" key="2">
    <source>
        <dbReference type="Proteomes" id="UP000789759"/>
    </source>
</evidence>
<accession>A0A9N9IFJ8</accession>
<dbReference type="InterPro" id="IPR036361">
    <property type="entry name" value="SAP_dom_sf"/>
</dbReference>
<dbReference type="AlphaFoldDB" id="A0A9N9IFJ8"/>
<dbReference type="OrthoDB" id="2464901at2759"/>
<dbReference type="SUPFAM" id="SSF68906">
    <property type="entry name" value="SAP domain"/>
    <property type="match status" value="1"/>
</dbReference>
<gene>
    <name evidence="1" type="ORF">CPELLU_LOCUS13673</name>
</gene>
<dbReference type="Proteomes" id="UP000789759">
    <property type="component" value="Unassembled WGS sequence"/>
</dbReference>
<sequence length="114" mass="13103">MATSNKDSKTVDALNNPLSSNTAQISLESNLNYLLLKTLKFICHRMGLLKTGQKQEIVFRVLKEKRRQTSLKVLINKIKLFDNRTQHTVIKEEKEADAYTKYSIAGQRLMLGFM</sequence>
<protein>
    <submittedName>
        <fullName evidence="1">7474_t:CDS:1</fullName>
    </submittedName>
</protein>
<evidence type="ECO:0000313" key="1">
    <source>
        <dbReference type="EMBL" id="CAG8734020.1"/>
    </source>
</evidence>
<proteinExistence type="predicted"/>
<name>A0A9N9IFJ8_9GLOM</name>
<reference evidence="1" key="1">
    <citation type="submission" date="2021-06" db="EMBL/GenBank/DDBJ databases">
        <authorList>
            <person name="Kallberg Y."/>
            <person name="Tangrot J."/>
            <person name="Rosling A."/>
        </authorList>
    </citation>
    <scope>NUCLEOTIDE SEQUENCE</scope>
    <source>
        <strain evidence="1">FL966</strain>
    </source>
</reference>
<comment type="caution">
    <text evidence="1">The sequence shown here is derived from an EMBL/GenBank/DDBJ whole genome shotgun (WGS) entry which is preliminary data.</text>
</comment>